<dbReference type="Pfam" id="PF03899">
    <property type="entry name" value="ATP-synt_I"/>
    <property type="match status" value="1"/>
</dbReference>
<evidence type="ECO:0000256" key="5">
    <source>
        <dbReference type="ARBA" id="ARBA00023136"/>
    </source>
</evidence>
<keyword evidence="2" id="KW-1003">Cell membrane</keyword>
<dbReference type="OrthoDB" id="9883768at2"/>
<dbReference type="STRING" id="1705394.SP60_03795"/>
<evidence type="ECO:0000256" key="1">
    <source>
        <dbReference type="ARBA" id="ARBA00004651"/>
    </source>
</evidence>
<dbReference type="Proteomes" id="UP000058020">
    <property type="component" value="Chromosome"/>
</dbReference>
<dbReference type="KEGG" id="tho:SP60_03795"/>
<organism evidence="7 8">
    <name type="scientific">Candidatus Thioglobus autotrophicus</name>
    <dbReference type="NCBI Taxonomy" id="1705394"/>
    <lineage>
        <taxon>Bacteria</taxon>
        <taxon>Pseudomonadati</taxon>
        <taxon>Pseudomonadota</taxon>
        <taxon>Gammaproteobacteria</taxon>
        <taxon>Candidatus Pseudothioglobaceae</taxon>
        <taxon>Candidatus Thioglobus</taxon>
    </lineage>
</organism>
<dbReference type="RefSeq" id="WP_053951362.1">
    <property type="nucleotide sequence ID" value="NZ_CP010552.1"/>
</dbReference>
<feature type="transmembrane region" description="Helical" evidence="6">
    <location>
        <begin position="63"/>
        <end position="80"/>
    </location>
</feature>
<accession>A0A0M3TU67</accession>
<keyword evidence="3 6" id="KW-0812">Transmembrane</keyword>
<dbReference type="AlphaFoldDB" id="A0A0M3TU67"/>
<protein>
    <recommendedName>
        <fullName evidence="9">ATP synthase subunit I</fullName>
    </recommendedName>
</protein>
<gene>
    <name evidence="7" type="ORF">SP60_03795</name>
</gene>
<sequence>MEIVVGGLIALMNQGLLYWRMQQLKRKNIMDPKQVVNLARISLIERLMLVGILLVFAMQRLDPLSVILSFFIINLSLAFYKQCQLKP</sequence>
<comment type="subcellular location">
    <subcellularLocation>
        <location evidence="1">Cell membrane</location>
        <topology evidence="1">Multi-pass membrane protein</topology>
    </subcellularLocation>
</comment>
<evidence type="ECO:0008006" key="9">
    <source>
        <dbReference type="Google" id="ProtNLM"/>
    </source>
</evidence>
<evidence type="ECO:0000256" key="2">
    <source>
        <dbReference type="ARBA" id="ARBA00022475"/>
    </source>
</evidence>
<dbReference type="GO" id="GO:0005886">
    <property type="term" value="C:plasma membrane"/>
    <property type="evidence" value="ECO:0007669"/>
    <property type="project" value="UniProtKB-SubCell"/>
</dbReference>
<evidence type="ECO:0000313" key="7">
    <source>
        <dbReference type="EMBL" id="ALE52415.1"/>
    </source>
</evidence>
<reference evidence="7 8" key="1">
    <citation type="journal article" date="2015" name="Genome Announc.">
        <title>Genome Sequence of 'Candidatus Thioglobus autotrophica' Strain EF1, a Chemoautotroph from the SUP05 Clade of Marine Gammaproteobacteria.</title>
        <authorList>
            <person name="Shah V."/>
            <person name="Morris R.M."/>
        </authorList>
    </citation>
    <scope>NUCLEOTIDE SEQUENCE [LARGE SCALE GENOMIC DNA]</scope>
    <source>
        <strain evidence="7 8">EF1</strain>
    </source>
</reference>
<keyword evidence="5 6" id="KW-0472">Membrane</keyword>
<evidence type="ECO:0000313" key="8">
    <source>
        <dbReference type="Proteomes" id="UP000058020"/>
    </source>
</evidence>
<dbReference type="EMBL" id="CP010552">
    <property type="protein sequence ID" value="ALE52415.1"/>
    <property type="molecule type" value="Genomic_DNA"/>
</dbReference>
<dbReference type="InterPro" id="IPR005598">
    <property type="entry name" value="ATP_synth_I"/>
</dbReference>
<evidence type="ECO:0000256" key="4">
    <source>
        <dbReference type="ARBA" id="ARBA00022989"/>
    </source>
</evidence>
<keyword evidence="8" id="KW-1185">Reference proteome</keyword>
<name>A0A0M3TU67_9GAMM</name>
<keyword evidence="4 6" id="KW-1133">Transmembrane helix</keyword>
<feature type="transmembrane region" description="Helical" evidence="6">
    <location>
        <begin position="35"/>
        <end position="57"/>
    </location>
</feature>
<evidence type="ECO:0000256" key="6">
    <source>
        <dbReference type="SAM" id="Phobius"/>
    </source>
</evidence>
<proteinExistence type="predicted"/>
<evidence type="ECO:0000256" key="3">
    <source>
        <dbReference type="ARBA" id="ARBA00022692"/>
    </source>
</evidence>